<organism evidence="7 8">
    <name type="scientific">Rheinheimera baltica</name>
    <dbReference type="NCBI Taxonomy" id="67576"/>
    <lineage>
        <taxon>Bacteria</taxon>
        <taxon>Pseudomonadati</taxon>
        <taxon>Pseudomonadota</taxon>
        <taxon>Gammaproteobacteria</taxon>
        <taxon>Chromatiales</taxon>
        <taxon>Chromatiaceae</taxon>
        <taxon>Rheinheimera</taxon>
    </lineage>
</organism>
<dbReference type="Proteomes" id="UP001231109">
    <property type="component" value="Unassembled WGS sequence"/>
</dbReference>
<dbReference type="Pfam" id="PF25917">
    <property type="entry name" value="BSH_RND"/>
    <property type="match status" value="1"/>
</dbReference>
<dbReference type="Gene3D" id="1.10.287.470">
    <property type="entry name" value="Helix hairpin bin"/>
    <property type="match status" value="1"/>
</dbReference>
<dbReference type="Pfam" id="PF25954">
    <property type="entry name" value="Beta-barrel_RND_2"/>
    <property type="match status" value="1"/>
</dbReference>
<dbReference type="InterPro" id="IPR058625">
    <property type="entry name" value="MdtA-like_BSH"/>
</dbReference>
<dbReference type="PROSITE" id="PS51257">
    <property type="entry name" value="PROKAR_LIPOPROTEIN"/>
    <property type="match status" value="1"/>
</dbReference>
<feature type="chain" id="PRO_5046313670" evidence="3">
    <location>
        <begin position="29"/>
        <end position="357"/>
    </location>
</feature>
<protein>
    <submittedName>
        <fullName evidence="7">Efflux RND transporter periplasmic adaptor subunit</fullName>
    </submittedName>
</protein>
<evidence type="ECO:0000259" key="6">
    <source>
        <dbReference type="Pfam" id="PF25989"/>
    </source>
</evidence>
<dbReference type="InterPro" id="IPR058792">
    <property type="entry name" value="Beta-barrel_RND_2"/>
</dbReference>
<feature type="signal peptide" evidence="3">
    <location>
        <begin position="1"/>
        <end position="28"/>
    </location>
</feature>
<dbReference type="EMBL" id="JAPJDZ010000027">
    <property type="protein sequence ID" value="MDP5136601.1"/>
    <property type="molecule type" value="Genomic_DNA"/>
</dbReference>
<evidence type="ECO:0000256" key="2">
    <source>
        <dbReference type="SAM" id="Coils"/>
    </source>
</evidence>
<dbReference type="PANTHER" id="PTHR30469:SF38">
    <property type="entry name" value="HLYD FAMILY SECRETION PROTEIN"/>
    <property type="match status" value="1"/>
</dbReference>
<evidence type="ECO:0000259" key="4">
    <source>
        <dbReference type="Pfam" id="PF25917"/>
    </source>
</evidence>
<dbReference type="Gene3D" id="2.40.420.20">
    <property type="match status" value="1"/>
</dbReference>
<accession>A0ABT9HZN6</accession>
<dbReference type="NCBIfam" id="TIGR01730">
    <property type="entry name" value="RND_mfp"/>
    <property type="match status" value="1"/>
</dbReference>
<feature type="domain" description="CusB-like beta-barrel" evidence="5">
    <location>
        <begin position="207"/>
        <end position="275"/>
    </location>
</feature>
<gene>
    <name evidence="7" type="ORF">ORJ04_11655</name>
</gene>
<proteinExistence type="inferred from homology"/>
<comment type="caution">
    <text evidence="7">The sequence shown here is derived from an EMBL/GenBank/DDBJ whole genome shotgun (WGS) entry which is preliminary data.</text>
</comment>
<keyword evidence="3" id="KW-0732">Signal</keyword>
<dbReference type="InterPro" id="IPR006143">
    <property type="entry name" value="RND_pump_MFP"/>
</dbReference>
<keyword evidence="8" id="KW-1185">Reference proteome</keyword>
<keyword evidence="2" id="KW-0175">Coiled coil</keyword>
<dbReference type="Gene3D" id="2.40.30.170">
    <property type="match status" value="1"/>
</dbReference>
<feature type="domain" description="YknX-like C-terminal permuted SH3-like" evidence="6">
    <location>
        <begin position="283"/>
        <end position="350"/>
    </location>
</feature>
<evidence type="ECO:0000259" key="5">
    <source>
        <dbReference type="Pfam" id="PF25954"/>
    </source>
</evidence>
<name>A0ABT9HZN6_9GAMM</name>
<feature type="domain" description="Multidrug resistance protein MdtA-like barrel-sandwich hybrid" evidence="4">
    <location>
        <begin position="71"/>
        <end position="194"/>
    </location>
</feature>
<feature type="coiled-coil region" evidence="2">
    <location>
        <begin position="98"/>
        <end position="130"/>
    </location>
</feature>
<dbReference type="InterPro" id="IPR058637">
    <property type="entry name" value="YknX-like_C"/>
</dbReference>
<dbReference type="SUPFAM" id="SSF111369">
    <property type="entry name" value="HlyD-like secretion proteins"/>
    <property type="match status" value="1"/>
</dbReference>
<evidence type="ECO:0000256" key="3">
    <source>
        <dbReference type="SAM" id="SignalP"/>
    </source>
</evidence>
<dbReference type="PANTHER" id="PTHR30469">
    <property type="entry name" value="MULTIDRUG RESISTANCE PROTEIN MDTA"/>
    <property type="match status" value="1"/>
</dbReference>
<evidence type="ECO:0000256" key="1">
    <source>
        <dbReference type="ARBA" id="ARBA00009477"/>
    </source>
</evidence>
<sequence length="357" mass="39028">MKTSSPFKMTIVAMLVASSMLLTGCNQANSTTATTTAEAIAAIPVEAVLSRNGEISSSYRTTSTLEARAEAEVISKTTGIVQRIFVEEGDAVEAGQLLAQLDNERQQFNLNKEKAELSRLGSELKRMEEMYQRQLISADVFEKLQWQHDALKASVDLAELALRETEIRAPISGVVARRYAKVGQLVNQHATQSLFYVVSNQQLEAVVYLPEQQLAQAHIGQKALMQFAGMTAFNAELVRISPVVDGQSGTVRAVLKVANKQQQLKPGMFAQVELQFDVKADALLLPKRALMTTDNTQTVFVVNDENKVSRKPVQLGYQSDNTVEILSGLSLGDKVVIAGQSALKDDALVNVVAVREF</sequence>
<evidence type="ECO:0000313" key="7">
    <source>
        <dbReference type="EMBL" id="MDP5136601.1"/>
    </source>
</evidence>
<dbReference type="Gene3D" id="2.40.50.100">
    <property type="match status" value="1"/>
</dbReference>
<comment type="similarity">
    <text evidence="1">Belongs to the membrane fusion protein (MFP) (TC 8.A.1) family.</text>
</comment>
<dbReference type="Pfam" id="PF25989">
    <property type="entry name" value="YknX_C"/>
    <property type="match status" value="1"/>
</dbReference>
<dbReference type="RefSeq" id="WP_027672836.1">
    <property type="nucleotide sequence ID" value="NZ_JAPJDY010000009.1"/>
</dbReference>
<evidence type="ECO:0000313" key="8">
    <source>
        <dbReference type="Proteomes" id="UP001231109"/>
    </source>
</evidence>
<reference evidence="7 8" key="1">
    <citation type="submission" date="2022-11" db="EMBL/GenBank/DDBJ databases">
        <title>Viruses from the air-sea interface of a natural surface slick.</title>
        <authorList>
            <person name="Rahlff J."/>
            <person name="Holmfeldt K."/>
        </authorList>
    </citation>
    <scope>NUCLEOTIDE SEQUENCE [LARGE SCALE GENOMIC DNA]</scope>
    <source>
        <strain evidence="7 8">SMS4</strain>
    </source>
</reference>